<dbReference type="GO" id="GO:0006813">
    <property type="term" value="P:potassium ion transport"/>
    <property type="evidence" value="ECO:0007669"/>
    <property type="project" value="InterPro"/>
</dbReference>
<dbReference type="GO" id="GO:0055085">
    <property type="term" value="P:transmembrane transport"/>
    <property type="evidence" value="ECO:0007669"/>
    <property type="project" value="InterPro"/>
</dbReference>
<protein>
    <submittedName>
        <fullName evidence="9">Citrate transporter</fullName>
    </submittedName>
</protein>
<keyword evidence="10" id="KW-1185">Reference proteome</keyword>
<gene>
    <name evidence="9" type="ORF">Lste_2190</name>
</gene>
<feature type="transmembrane region" description="Helical" evidence="7">
    <location>
        <begin position="563"/>
        <end position="583"/>
    </location>
</feature>
<evidence type="ECO:0000256" key="3">
    <source>
        <dbReference type="ARBA" id="ARBA00022692"/>
    </source>
</evidence>
<dbReference type="Proteomes" id="UP000054926">
    <property type="component" value="Unassembled WGS sequence"/>
</dbReference>
<evidence type="ECO:0000256" key="2">
    <source>
        <dbReference type="ARBA" id="ARBA00022448"/>
    </source>
</evidence>
<evidence type="ECO:0000313" key="10">
    <source>
        <dbReference type="Proteomes" id="UP000054926"/>
    </source>
</evidence>
<dbReference type="EMBL" id="LNYY01000019">
    <property type="protein sequence ID" value="KTD69032.1"/>
    <property type="molecule type" value="Genomic_DNA"/>
</dbReference>
<evidence type="ECO:0000313" key="9">
    <source>
        <dbReference type="EMBL" id="KTD69032.1"/>
    </source>
</evidence>
<dbReference type="PATRIC" id="fig|947033.5.peg.2320"/>
<evidence type="ECO:0000256" key="5">
    <source>
        <dbReference type="ARBA" id="ARBA00022989"/>
    </source>
</evidence>
<dbReference type="SUPFAM" id="SSF116726">
    <property type="entry name" value="TrkA C-terminal domain-like"/>
    <property type="match status" value="2"/>
</dbReference>
<feature type="transmembrane region" description="Helical" evidence="7">
    <location>
        <begin position="55"/>
        <end position="74"/>
    </location>
</feature>
<accession>A0A0W0ZJ37</accession>
<comment type="subcellular location">
    <subcellularLocation>
        <location evidence="1">Membrane</location>
        <topology evidence="1">Multi-pass membrane protein</topology>
    </subcellularLocation>
</comment>
<feature type="transmembrane region" description="Helical" evidence="7">
    <location>
        <begin position="135"/>
        <end position="161"/>
    </location>
</feature>
<dbReference type="RefSeq" id="WP_058510989.1">
    <property type="nucleotide sequence ID" value="NZ_DAIOMV010000019.1"/>
</dbReference>
<dbReference type="OrthoDB" id="9809303at2"/>
<keyword evidence="2" id="KW-0813">Transport</keyword>
<keyword evidence="3 7" id="KW-0812">Transmembrane</keyword>
<dbReference type="GO" id="GO:0005886">
    <property type="term" value="C:plasma membrane"/>
    <property type="evidence" value="ECO:0007669"/>
    <property type="project" value="TreeGrafter"/>
</dbReference>
<feature type="transmembrane region" description="Helical" evidence="7">
    <location>
        <begin position="173"/>
        <end position="198"/>
    </location>
</feature>
<dbReference type="PANTHER" id="PTHR43652:SF2">
    <property type="entry name" value="BASIC AMINO ACID ANTIPORTER YFCC-RELATED"/>
    <property type="match status" value="1"/>
</dbReference>
<dbReference type="Pfam" id="PF03600">
    <property type="entry name" value="CitMHS"/>
    <property type="match status" value="1"/>
</dbReference>
<dbReference type="PANTHER" id="PTHR43652">
    <property type="entry name" value="BASIC AMINO ACID ANTIPORTER YFCC-RELATED"/>
    <property type="match status" value="1"/>
</dbReference>
<feature type="transmembrane region" description="Helical" evidence="7">
    <location>
        <begin position="394"/>
        <end position="427"/>
    </location>
</feature>
<dbReference type="STRING" id="947033.Lste_2190"/>
<proteinExistence type="predicted"/>
<evidence type="ECO:0000256" key="6">
    <source>
        <dbReference type="ARBA" id="ARBA00023136"/>
    </source>
</evidence>
<dbReference type="AlphaFoldDB" id="A0A0W0ZJ37"/>
<comment type="caution">
    <text evidence="9">The sequence shown here is derived from an EMBL/GenBank/DDBJ whole genome shotgun (WGS) entry which is preliminary data.</text>
</comment>
<evidence type="ECO:0000256" key="4">
    <source>
        <dbReference type="ARBA" id="ARBA00022737"/>
    </source>
</evidence>
<sequence length="586" mass="64863">MLPTQLQPYSVIFILLLSMIFFIWNKWSYAITAILALTAAVILGAVPVAQTFSGINNPAVITVASIMIATNIIAKSNVLKIAINKFDMHTQSLQVLSFSLFIAFVSAFLNDTGALGLVLPVSIYSSLKYNRSPSYILMPIAMASLMGGMVTLIGTASNLIISDFRAKAIGKPFSLFDFTYVGFFTALLGVIFIAFIGWRLLPKKRIQKTSFKPIYTIEIRIPPKSKWIDKTFNCFEENIKELAEIMGLIRRKRKLGLQTNTEIKSGDRFIIQSTLENLEELSNSVDIVISNFIRKGSKNKSEDILLEAIVPTKSNLIGKKVKETNLRSVYKTSFIAISKATNSKIGRIRNIIIEAGDMVLLHCKDPNVLDTLPSYGLIPIETSTLQLKMEFKNFIPLIIFVIAILLSGLSIMPVQIVFSAAALLMLLTDSKALAYVYKQFDWAVIIFLAAIIPLGDALTHTGGADLLAQLIFRLSQHLSIFWTIALLIGISMCIANFIHNVATVIVMAPIAISLANTLKIPIDPFLMAVAIGSCCAVLTPIGHQNNLLVMGPGRYKFLDYMRLGLPLEIIVLLVATPLIYWIWYLK</sequence>
<feature type="domain" description="Citrate transporter-like" evidence="8">
    <location>
        <begin position="19"/>
        <end position="532"/>
    </location>
</feature>
<organism evidence="9 10">
    <name type="scientific">Legionella steelei</name>
    <dbReference type="NCBI Taxonomy" id="947033"/>
    <lineage>
        <taxon>Bacteria</taxon>
        <taxon>Pseudomonadati</taxon>
        <taxon>Pseudomonadota</taxon>
        <taxon>Gammaproteobacteria</taxon>
        <taxon>Legionellales</taxon>
        <taxon>Legionellaceae</taxon>
        <taxon>Legionella</taxon>
    </lineage>
</organism>
<keyword evidence="4" id="KW-0677">Repeat</keyword>
<reference evidence="9 10" key="1">
    <citation type="submission" date="2015-11" db="EMBL/GenBank/DDBJ databases">
        <title>Genomic analysis of 38 Legionella species identifies large and diverse effector repertoires.</title>
        <authorList>
            <person name="Burstein D."/>
            <person name="Amaro F."/>
            <person name="Zusman T."/>
            <person name="Lifshitz Z."/>
            <person name="Cohen O."/>
            <person name="Gilbert J.A."/>
            <person name="Pupko T."/>
            <person name="Shuman H.A."/>
            <person name="Segal G."/>
        </authorList>
    </citation>
    <scope>NUCLEOTIDE SEQUENCE [LARGE SCALE GENOMIC DNA]</scope>
    <source>
        <strain evidence="9 10">IMVS3376</strain>
    </source>
</reference>
<keyword evidence="5 7" id="KW-1133">Transmembrane helix</keyword>
<feature type="transmembrane region" description="Helical" evidence="7">
    <location>
        <begin position="29"/>
        <end position="49"/>
    </location>
</feature>
<feature type="transmembrane region" description="Helical" evidence="7">
    <location>
        <begin position="524"/>
        <end position="543"/>
    </location>
</feature>
<dbReference type="InterPro" id="IPR004680">
    <property type="entry name" value="Cit_transptr-like_dom"/>
</dbReference>
<dbReference type="InterPro" id="IPR036721">
    <property type="entry name" value="RCK_C_sf"/>
</dbReference>
<feature type="transmembrane region" description="Helical" evidence="7">
    <location>
        <begin position="95"/>
        <end position="123"/>
    </location>
</feature>
<feature type="transmembrane region" description="Helical" evidence="7">
    <location>
        <begin position="6"/>
        <end position="24"/>
    </location>
</feature>
<name>A0A0W0ZJ37_9GAMM</name>
<evidence type="ECO:0000256" key="7">
    <source>
        <dbReference type="SAM" id="Phobius"/>
    </source>
</evidence>
<dbReference type="Gene3D" id="3.30.70.1450">
    <property type="entry name" value="Regulator of K+ conductance, C-terminal domain"/>
    <property type="match status" value="1"/>
</dbReference>
<evidence type="ECO:0000259" key="8">
    <source>
        <dbReference type="Pfam" id="PF03600"/>
    </source>
</evidence>
<feature type="transmembrane region" description="Helical" evidence="7">
    <location>
        <begin position="479"/>
        <end position="512"/>
    </location>
</feature>
<dbReference type="InterPro" id="IPR051679">
    <property type="entry name" value="DASS-Related_Transporters"/>
</dbReference>
<evidence type="ECO:0000256" key="1">
    <source>
        <dbReference type="ARBA" id="ARBA00004141"/>
    </source>
</evidence>
<feature type="transmembrane region" description="Helical" evidence="7">
    <location>
        <begin position="439"/>
        <end position="459"/>
    </location>
</feature>
<keyword evidence="6 7" id="KW-0472">Membrane</keyword>